<dbReference type="Proteomes" id="UP000682733">
    <property type="component" value="Unassembled WGS sequence"/>
</dbReference>
<dbReference type="OrthoDB" id="2129491at2759"/>
<evidence type="ECO:0000313" key="4">
    <source>
        <dbReference type="EMBL" id="CAF3710607.1"/>
    </source>
</evidence>
<evidence type="ECO:0000313" key="3">
    <source>
        <dbReference type="EMBL" id="CAF3596490.1"/>
    </source>
</evidence>
<dbReference type="EMBL" id="CAJOBC010000520">
    <property type="protein sequence ID" value="CAF3596490.1"/>
    <property type="molecule type" value="Genomic_DNA"/>
</dbReference>
<evidence type="ECO:0000313" key="5">
    <source>
        <dbReference type="Proteomes" id="UP000663829"/>
    </source>
</evidence>
<dbReference type="Proteomes" id="UP000663829">
    <property type="component" value="Unassembled WGS sequence"/>
</dbReference>
<name>A0A813TNN7_9BILA</name>
<organism evidence="1 5">
    <name type="scientific">Didymodactylos carnosus</name>
    <dbReference type="NCBI Taxonomy" id="1234261"/>
    <lineage>
        <taxon>Eukaryota</taxon>
        <taxon>Metazoa</taxon>
        <taxon>Spiralia</taxon>
        <taxon>Gnathifera</taxon>
        <taxon>Rotifera</taxon>
        <taxon>Eurotatoria</taxon>
        <taxon>Bdelloidea</taxon>
        <taxon>Philodinida</taxon>
        <taxon>Philodinidae</taxon>
        <taxon>Didymodactylos</taxon>
    </lineage>
</organism>
<evidence type="ECO:0000313" key="2">
    <source>
        <dbReference type="EMBL" id="CAF0934747.1"/>
    </source>
</evidence>
<dbReference type="EMBL" id="CAJNOQ010000520">
    <property type="protein sequence ID" value="CAF0810860.1"/>
    <property type="molecule type" value="Genomic_DNA"/>
</dbReference>
<accession>A0A813TNN7</accession>
<dbReference type="Proteomes" id="UP000681722">
    <property type="component" value="Unassembled WGS sequence"/>
</dbReference>
<dbReference type="AlphaFoldDB" id="A0A813TNN7"/>
<comment type="caution">
    <text evidence="1">The sequence shown here is derived from an EMBL/GenBank/DDBJ whole genome shotgun (WGS) entry which is preliminary data.</text>
</comment>
<proteinExistence type="predicted"/>
<reference evidence="1" key="1">
    <citation type="submission" date="2021-02" db="EMBL/GenBank/DDBJ databases">
        <authorList>
            <person name="Nowell W R."/>
        </authorList>
    </citation>
    <scope>NUCLEOTIDE SEQUENCE</scope>
</reference>
<dbReference type="EMBL" id="CAJOBA010004350">
    <property type="protein sequence ID" value="CAF3710607.1"/>
    <property type="molecule type" value="Genomic_DNA"/>
</dbReference>
<sequence>MVERAKNSLLFVEAFHYCYHPFTRQALFELLSNEQLLDDQNIYELGNGTLMNLRCYMISMSRFIVKIQQVEDEEEIPVIISAQAIRIDGQIDHGMLVSCTFVKQNINVNIYVEFTNNWSIPKQNIIVTGELSTLKAAYLIALSFYHYEMITNNQTRNHKQLKTMRKIRVHIIIDYEPLLKR</sequence>
<keyword evidence="5" id="KW-1185">Reference proteome</keyword>
<protein>
    <submittedName>
        <fullName evidence="1">Uncharacterized protein</fullName>
    </submittedName>
</protein>
<dbReference type="Proteomes" id="UP000677228">
    <property type="component" value="Unassembled WGS sequence"/>
</dbReference>
<gene>
    <name evidence="1" type="ORF">GPM918_LOCUS4021</name>
    <name evidence="2" type="ORF">OVA965_LOCUS11322</name>
    <name evidence="3" type="ORF">SRO942_LOCUS4021</name>
    <name evidence="4" type="ORF">TMI583_LOCUS11319</name>
</gene>
<dbReference type="EMBL" id="CAJNOK010004348">
    <property type="protein sequence ID" value="CAF0934747.1"/>
    <property type="molecule type" value="Genomic_DNA"/>
</dbReference>
<evidence type="ECO:0000313" key="1">
    <source>
        <dbReference type="EMBL" id="CAF0810860.1"/>
    </source>
</evidence>